<keyword evidence="3" id="KW-1185">Reference proteome</keyword>
<gene>
    <name evidence="2" type="ORF">H6P81_000434</name>
</gene>
<comment type="caution">
    <text evidence="2">The sequence shown here is derived from an EMBL/GenBank/DDBJ whole genome shotgun (WGS) entry which is preliminary data.</text>
</comment>
<evidence type="ECO:0000256" key="1">
    <source>
        <dbReference type="SAM" id="SignalP"/>
    </source>
</evidence>
<feature type="signal peptide" evidence="1">
    <location>
        <begin position="1"/>
        <end position="28"/>
    </location>
</feature>
<keyword evidence="1" id="KW-0732">Signal</keyword>
<protein>
    <recommendedName>
        <fullName evidence="4">Transmembrane protein</fullName>
    </recommendedName>
</protein>
<dbReference type="Proteomes" id="UP000825729">
    <property type="component" value="Unassembled WGS sequence"/>
</dbReference>
<reference evidence="2 3" key="1">
    <citation type="submission" date="2021-07" db="EMBL/GenBank/DDBJ databases">
        <title>The Aristolochia fimbriata genome: insights into angiosperm evolution, floral development and chemical biosynthesis.</title>
        <authorList>
            <person name="Jiao Y."/>
        </authorList>
    </citation>
    <scope>NUCLEOTIDE SEQUENCE [LARGE SCALE GENOMIC DNA]</scope>
    <source>
        <strain evidence="2">IBCAS-2021</strain>
        <tissue evidence="2">Leaf</tissue>
    </source>
</reference>
<dbReference type="EMBL" id="JAINDJ010000002">
    <property type="protein sequence ID" value="KAG9455926.1"/>
    <property type="molecule type" value="Genomic_DNA"/>
</dbReference>
<organism evidence="2 3">
    <name type="scientific">Aristolochia fimbriata</name>
    <name type="common">White veined hardy Dutchman's pipe vine</name>
    <dbReference type="NCBI Taxonomy" id="158543"/>
    <lineage>
        <taxon>Eukaryota</taxon>
        <taxon>Viridiplantae</taxon>
        <taxon>Streptophyta</taxon>
        <taxon>Embryophyta</taxon>
        <taxon>Tracheophyta</taxon>
        <taxon>Spermatophyta</taxon>
        <taxon>Magnoliopsida</taxon>
        <taxon>Magnoliidae</taxon>
        <taxon>Piperales</taxon>
        <taxon>Aristolochiaceae</taxon>
        <taxon>Aristolochia</taxon>
    </lineage>
</organism>
<feature type="chain" id="PRO_5043922132" description="Transmembrane protein" evidence="1">
    <location>
        <begin position="29"/>
        <end position="88"/>
    </location>
</feature>
<name>A0AAV7F7W6_ARIFI</name>
<evidence type="ECO:0008006" key="4">
    <source>
        <dbReference type="Google" id="ProtNLM"/>
    </source>
</evidence>
<sequence length="88" mass="9749">MDKPTRSLAVIFCSFLLLVHLFASSALAIRTLPVAAESLIEGFESVDVLKKFFRPSGRTPPTPSGAPGKRQDFLEYYSPPSFIASFRR</sequence>
<accession>A0AAV7F7W6</accession>
<evidence type="ECO:0000313" key="2">
    <source>
        <dbReference type="EMBL" id="KAG9455926.1"/>
    </source>
</evidence>
<evidence type="ECO:0000313" key="3">
    <source>
        <dbReference type="Proteomes" id="UP000825729"/>
    </source>
</evidence>
<dbReference type="AlphaFoldDB" id="A0AAV7F7W6"/>
<proteinExistence type="predicted"/>